<evidence type="ECO:0000313" key="2">
    <source>
        <dbReference type="EMBL" id="KAK3934442.1"/>
    </source>
</evidence>
<feature type="region of interest" description="Disordered" evidence="1">
    <location>
        <begin position="60"/>
        <end position="80"/>
    </location>
</feature>
<sequence length="112" mass="12428">MFVWWLQLTQISSASPRSCFGTLINSIIQTSGTRSAVPLLPMWNHVVLLLFNWRPGGHVQSSRKSISAPRNSPSNLRTGTMTNPFGAIDSLTPWQPLFLPFSTYSTQSCCLS</sequence>
<keyword evidence="3" id="KW-1185">Reference proteome</keyword>
<gene>
    <name evidence="2" type="ORF">QBC46DRAFT_79178</name>
</gene>
<accession>A0AAN6RYD4</accession>
<comment type="caution">
    <text evidence="2">The sequence shown here is derived from an EMBL/GenBank/DDBJ whole genome shotgun (WGS) entry which is preliminary data.</text>
</comment>
<evidence type="ECO:0000256" key="1">
    <source>
        <dbReference type="SAM" id="MobiDB-lite"/>
    </source>
</evidence>
<dbReference type="EMBL" id="MU853991">
    <property type="protein sequence ID" value="KAK3934442.1"/>
    <property type="molecule type" value="Genomic_DNA"/>
</dbReference>
<protein>
    <submittedName>
        <fullName evidence="2">Uncharacterized protein</fullName>
    </submittedName>
</protein>
<reference evidence="3" key="1">
    <citation type="journal article" date="2023" name="Mol. Phylogenet. Evol.">
        <title>Genome-scale phylogeny and comparative genomics of the fungal order Sordariales.</title>
        <authorList>
            <person name="Hensen N."/>
            <person name="Bonometti L."/>
            <person name="Westerberg I."/>
            <person name="Brannstrom I.O."/>
            <person name="Guillou S."/>
            <person name="Cros-Aarteil S."/>
            <person name="Calhoun S."/>
            <person name="Haridas S."/>
            <person name="Kuo A."/>
            <person name="Mondo S."/>
            <person name="Pangilinan J."/>
            <person name="Riley R."/>
            <person name="LaButti K."/>
            <person name="Andreopoulos B."/>
            <person name="Lipzen A."/>
            <person name="Chen C."/>
            <person name="Yan M."/>
            <person name="Daum C."/>
            <person name="Ng V."/>
            <person name="Clum A."/>
            <person name="Steindorff A."/>
            <person name="Ohm R.A."/>
            <person name="Martin F."/>
            <person name="Silar P."/>
            <person name="Natvig D.O."/>
            <person name="Lalanne C."/>
            <person name="Gautier V."/>
            <person name="Ament-Velasquez S.L."/>
            <person name="Kruys A."/>
            <person name="Hutchinson M.I."/>
            <person name="Powell A.J."/>
            <person name="Barry K."/>
            <person name="Miller A.N."/>
            <person name="Grigoriev I.V."/>
            <person name="Debuchy R."/>
            <person name="Gladieux P."/>
            <person name="Hiltunen Thoren M."/>
            <person name="Johannesson H."/>
        </authorList>
    </citation>
    <scope>NUCLEOTIDE SEQUENCE [LARGE SCALE GENOMIC DNA]</scope>
    <source>
        <strain evidence="3">CBS 340.73</strain>
    </source>
</reference>
<evidence type="ECO:0000313" key="3">
    <source>
        <dbReference type="Proteomes" id="UP001303473"/>
    </source>
</evidence>
<name>A0AAN6RYD4_9PEZI</name>
<organism evidence="2 3">
    <name type="scientific">Diplogelasinospora grovesii</name>
    <dbReference type="NCBI Taxonomy" id="303347"/>
    <lineage>
        <taxon>Eukaryota</taxon>
        <taxon>Fungi</taxon>
        <taxon>Dikarya</taxon>
        <taxon>Ascomycota</taxon>
        <taxon>Pezizomycotina</taxon>
        <taxon>Sordariomycetes</taxon>
        <taxon>Sordariomycetidae</taxon>
        <taxon>Sordariales</taxon>
        <taxon>Diplogelasinosporaceae</taxon>
        <taxon>Diplogelasinospora</taxon>
    </lineage>
</organism>
<proteinExistence type="predicted"/>
<dbReference type="AlphaFoldDB" id="A0AAN6RYD4"/>
<dbReference type="Proteomes" id="UP001303473">
    <property type="component" value="Unassembled WGS sequence"/>
</dbReference>